<evidence type="ECO:0000313" key="3">
    <source>
        <dbReference type="Proteomes" id="UP001157379"/>
    </source>
</evidence>
<name>A0AAJ1PAY0_9BIFI</name>
<feature type="compositionally biased region" description="Basic and acidic residues" evidence="1">
    <location>
        <begin position="43"/>
        <end position="53"/>
    </location>
</feature>
<dbReference type="AlphaFoldDB" id="A0AAJ1PAY0"/>
<dbReference type="EMBL" id="JAOPMD010000015">
    <property type="protein sequence ID" value="MDH7899977.1"/>
    <property type="molecule type" value="Genomic_DNA"/>
</dbReference>
<dbReference type="Proteomes" id="UP001157379">
    <property type="component" value="Unassembled WGS sequence"/>
</dbReference>
<evidence type="ECO:0000256" key="1">
    <source>
        <dbReference type="SAM" id="MobiDB-lite"/>
    </source>
</evidence>
<dbReference type="RefSeq" id="WP_193564482.1">
    <property type="nucleotide sequence ID" value="NZ_CP026729.1"/>
</dbReference>
<protein>
    <submittedName>
        <fullName evidence="2">Uncharacterized protein</fullName>
    </submittedName>
</protein>
<feature type="region of interest" description="Disordered" evidence="1">
    <location>
        <begin position="43"/>
        <end position="63"/>
    </location>
</feature>
<sequence>MEQKERAFVDLVEGLRRKPKMHCIIRSKTDLLDSFDDTLQENLDRRGKNDKSAGIDQEGPRVI</sequence>
<reference evidence="2" key="2">
    <citation type="submission" date="2023-04" db="EMBL/GenBank/DDBJ databases">
        <authorList>
            <person name="Orihara K."/>
        </authorList>
    </citation>
    <scope>NUCLEOTIDE SEQUENCE</scope>
    <source>
        <strain evidence="2">YIT 13057</strain>
    </source>
</reference>
<evidence type="ECO:0000313" key="2">
    <source>
        <dbReference type="EMBL" id="MDH7899977.1"/>
    </source>
</evidence>
<reference evidence="2" key="1">
    <citation type="journal article" date="2023" name="Gut Microbes">
        <title>Characterization of Bifidobacterium kashiwanohense that utilizes both milk- and plant-derived oligosaccharides.</title>
        <authorList>
            <person name="Orihara K."/>
            <person name="Yahagi K."/>
            <person name="Saito Y."/>
            <person name="Watanabe Y."/>
            <person name="Sasai T."/>
            <person name="Hara T."/>
            <person name="Tsukuda N."/>
            <person name="Oki K."/>
            <person name="Fujimoto J."/>
            <person name="Matsuki T."/>
        </authorList>
    </citation>
    <scope>NUCLEOTIDE SEQUENCE</scope>
    <source>
        <strain evidence="2">YIT 13057</strain>
    </source>
</reference>
<organism evidence="2 3">
    <name type="scientific">Bifidobacterium catenulatum subsp. kashiwanohense</name>
    <dbReference type="NCBI Taxonomy" id="630129"/>
    <lineage>
        <taxon>Bacteria</taxon>
        <taxon>Bacillati</taxon>
        <taxon>Actinomycetota</taxon>
        <taxon>Actinomycetes</taxon>
        <taxon>Bifidobacteriales</taxon>
        <taxon>Bifidobacteriaceae</taxon>
        <taxon>Bifidobacterium</taxon>
    </lineage>
</organism>
<gene>
    <name evidence="2" type="ORF">OB936_07155</name>
</gene>
<proteinExistence type="predicted"/>
<accession>A0AAJ1PAY0</accession>
<comment type="caution">
    <text evidence="2">The sequence shown here is derived from an EMBL/GenBank/DDBJ whole genome shotgun (WGS) entry which is preliminary data.</text>
</comment>